<proteinExistence type="predicted"/>
<dbReference type="InterPro" id="IPR015424">
    <property type="entry name" value="PyrdxlP-dep_Trfase"/>
</dbReference>
<evidence type="ECO:0000313" key="3">
    <source>
        <dbReference type="EMBL" id="KAK7408326.1"/>
    </source>
</evidence>
<dbReference type="Pfam" id="PF00202">
    <property type="entry name" value="Aminotran_3"/>
    <property type="match status" value="1"/>
</dbReference>
<comment type="cofactor">
    <cofactor evidence="1">
        <name>pyridoxal 5'-phosphate</name>
        <dbReference type="ChEBI" id="CHEBI:597326"/>
    </cofactor>
</comment>
<organism evidence="3 4">
    <name type="scientific">Neonectria punicea</name>
    <dbReference type="NCBI Taxonomy" id="979145"/>
    <lineage>
        <taxon>Eukaryota</taxon>
        <taxon>Fungi</taxon>
        <taxon>Dikarya</taxon>
        <taxon>Ascomycota</taxon>
        <taxon>Pezizomycotina</taxon>
        <taxon>Sordariomycetes</taxon>
        <taxon>Hypocreomycetidae</taxon>
        <taxon>Hypocreales</taxon>
        <taxon>Nectriaceae</taxon>
        <taxon>Neonectria</taxon>
    </lineage>
</organism>
<evidence type="ECO:0000313" key="4">
    <source>
        <dbReference type="Proteomes" id="UP001498476"/>
    </source>
</evidence>
<dbReference type="InterPro" id="IPR005814">
    <property type="entry name" value="Aminotrans_3"/>
</dbReference>
<protein>
    <recommendedName>
        <fullName evidence="5">Glutamate-1-semialdehyde 2,1-aminomutase</fullName>
    </recommendedName>
</protein>
<dbReference type="PANTHER" id="PTHR43713:SF3">
    <property type="entry name" value="GLUTAMATE-1-SEMIALDEHYDE 2,1-AMINOMUTASE 1, CHLOROPLASTIC-RELATED"/>
    <property type="match status" value="1"/>
</dbReference>
<comment type="caution">
    <text evidence="3">The sequence shown here is derived from an EMBL/GenBank/DDBJ whole genome shotgun (WGS) entry which is preliminary data.</text>
</comment>
<dbReference type="PANTHER" id="PTHR43713">
    <property type="entry name" value="GLUTAMATE-1-SEMIALDEHYDE 2,1-AMINOMUTASE"/>
    <property type="match status" value="1"/>
</dbReference>
<dbReference type="InterPro" id="IPR015422">
    <property type="entry name" value="PyrdxlP-dep_Trfase_small"/>
</dbReference>
<accession>A0ABR1GSH3</accession>
<dbReference type="Gene3D" id="3.90.1150.10">
    <property type="entry name" value="Aspartate Aminotransferase, domain 1"/>
    <property type="match status" value="1"/>
</dbReference>
<reference evidence="3 4" key="1">
    <citation type="journal article" date="2025" name="Microbiol. Resour. Announc.">
        <title>Draft genome sequences for Neonectria magnoliae and Neonectria punicea, canker pathogens of Liriodendron tulipifera and Acer saccharum in West Virginia.</title>
        <authorList>
            <person name="Petronek H.M."/>
            <person name="Kasson M.T."/>
            <person name="Metheny A.M."/>
            <person name="Stauder C.M."/>
            <person name="Lovett B."/>
            <person name="Lynch S.C."/>
            <person name="Garnas J.R."/>
            <person name="Kasson L.R."/>
            <person name="Stajich J.E."/>
        </authorList>
    </citation>
    <scope>NUCLEOTIDE SEQUENCE [LARGE SCALE GENOMIC DNA]</scope>
    <source>
        <strain evidence="3 4">NRRL 64653</strain>
    </source>
</reference>
<keyword evidence="2" id="KW-0663">Pyridoxal phosphate</keyword>
<dbReference type="EMBL" id="JAZAVJ010000191">
    <property type="protein sequence ID" value="KAK7408326.1"/>
    <property type="molecule type" value="Genomic_DNA"/>
</dbReference>
<name>A0ABR1GSH3_9HYPO</name>
<gene>
    <name evidence="3" type="ORF">QQX98_009528</name>
</gene>
<evidence type="ECO:0008006" key="5">
    <source>
        <dbReference type="Google" id="ProtNLM"/>
    </source>
</evidence>
<dbReference type="InterPro" id="IPR015421">
    <property type="entry name" value="PyrdxlP-dep_Trfase_major"/>
</dbReference>
<dbReference type="Gene3D" id="3.40.640.10">
    <property type="entry name" value="Type I PLP-dependent aspartate aminotransferase-like (Major domain)"/>
    <property type="match status" value="1"/>
</dbReference>
<keyword evidence="4" id="KW-1185">Reference proteome</keyword>
<evidence type="ECO:0000256" key="2">
    <source>
        <dbReference type="ARBA" id="ARBA00022898"/>
    </source>
</evidence>
<dbReference type="Proteomes" id="UP001498476">
    <property type="component" value="Unassembled WGS sequence"/>
</dbReference>
<dbReference type="SUPFAM" id="SSF53383">
    <property type="entry name" value="PLP-dependent transferases"/>
    <property type="match status" value="1"/>
</dbReference>
<evidence type="ECO:0000256" key="1">
    <source>
        <dbReference type="ARBA" id="ARBA00001933"/>
    </source>
</evidence>
<sequence>MVPHILETVQQAMSRGINRGGPGDDEVELARLIKDRFQSIDTLRVTKRSKILAFENGYHGGFIGFGTKPSQTTIPHDFVLGRFNNIEYTRSLLSHEIAAITVEPMQGAGGVIPGTSGFLQFLRDEDTRLGAVLIFDKVVTSRLRINGLQGHHRIFPDITTLGKYIGGGPSFGAFGGRANLMDALDPRRESALSHSGTYNNNVFTMAAGIAAAELLTQEKILKANSLGDKLREGVNSIMTKCRVQLINATGFGSVVGLHFSGLSQARLRDTLFSTC</sequence>